<proteinExistence type="predicted"/>
<dbReference type="WBParaSite" id="nRc.2.0.1.t15496-RA">
    <property type="protein sequence ID" value="nRc.2.0.1.t15496-RA"/>
    <property type="gene ID" value="nRc.2.0.1.g15496"/>
</dbReference>
<protein>
    <submittedName>
        <fullName evidence="2">Transcriptional regulator</fullName>
    </submittedName>
</protein>
<organism evidence="1 2">
    <name type="scientific">Romanomermis culicivorax</name>
    <name type="common">Nematode worm</name>
    <dbReference type="NCBI Taxonomy" id="13658"/>
    <lineage>
        <taxon>Eukaryota</taxon>
        <taxon>Metazoa</taxon>
        <taxon>Ecdysozoa</taxon>
        <taxon>Nematoda</taxon>
        <taxon>Enoplea</taxon>
        <taxon>Dorylaimia</taxon>
        <taxon>Mermithida</taxon>
        <taxon>Mermithoidea</taxon>
        <taxon>Mermithidae</taxon>
        <taxon>Romanomermis</taxon>
    </lineage>
</organism>
<name>A0A915INX0_ROMCU</name>
<evidence type="ECO:0000313" key="2">
    <source>
        <dbReference type="WBParaSite" id="nRc.2.0.1.t15496-RA"/>
    </source>
</evidence>
<keyword evidence="1" id="KW-1185">Reference proteome</keyword>
<dbReference type="AlphaFoldDB" id="A0A915INX0"/>
<reference evidence="2" key="1">
    <citation type="submission" date="2022-11" db="UniProtKB">
        <authorList>
            <consortium name="WormBaseParasite"/>
        </authorList>
    </citation>
    <scope>IDENTIFICATION</scope>
</reference>
<dbReference type="Proteomes" id="UP000887565">
    <property type="component" value="Unplaced"/>
</dbReference>
<accession>A0A915INX0</accession>
<sequence>MMPYWYLRSQSEFLVAMAPNWPKKTLASCQDLQCSILTCPMRESLYLFLAKKSARALPANQQAIFILTLEKIGLSGQLKKTNGISLMN</sequence>
<evidence type="ECO:0000313" key="1">
    <source>
        <dbReference type="Proteomes" id="UP000887565"/>
    </source>
</evidence>